<sequence length="371" mass="38182">MAMQNDPSREDIEKIIGGVTDPVTGHSLLDAGRVESCMVENGRIRVTLAVSATAAAGMEKAASLAEKALDTAFAGWRSSVLLTAHRAPAAPTAPAGGGHRPLGGVGAKGTESGPLLPQVGAVIAIASGKGGVGKSTTAVNLAAGLVLEGLSVGLMDADIHGPSLPRMLGVKGKPEVRDGKLLPVEAWGLRAMSIGMLVDETQAMVWRGPMVMGAISQLLGDVSWGALDVLVVDMPPGTGDAQLTLAQKAVLNGAIIVSTPQDIALLDARRGVTMFEKTHVPVLGLVENMSYFCCPNCNHRTELFGHGGARDEAARLGVPFLGEIPLLADIRSSSDAGTPIVVDAPDSEAGRAYRALAAGVAAVIRKLPRRR</sequence>
<evidence type="ECO:0000256" key="5">
    <source>
        <dbReference type="ARBA" id="ARBA00022840"/>
    </source>
</evidence>
<comment type="subunit">
    <text evidence="8">Homodimer.</text>
</comment>
<dbReference type="Pfam" id="PF01883">
    <property type="entry name" value="FeS_assembly_P"/>
    <property type="match status" value="1"/>
</dbReference>
<reference evidence="11 12" key="1">
    <citation type="journal article" date="2020" name="Int. J. Syst. Evol. Microbiol.">
        <title>Novel acetic acid bacteria from cider fermentations: Acetobacter conturbans sp. nov. and Acetobacter fallax sp. nov.</title>
        <authorList>
            <person name="Sombolestani A.S."/>
            <person name="Cleenwerck I."/>
            <person name="Cnockaert M."/>
            <person name="Borremans W."/>
            <person name="Wieme A.D."/>
            <person name="De Vuyst L."/>
            <person name="Vandamme P."/>
        </authorList>
    </citation>
    <scope>NUCLEOTIDE SEQUENCE [LARGE SCALE GENOMIC DNA]</scope>
    <source>
        <strain evidence="11 12">LMG 1627</strain>
    </source>
</reference>
<dbReference type="InterPro" id="IPR000808">
    <property type="entry name" value="Mrp-like_CS"/>
</dbReference>
<dbReference type="RefSeq" id="WP_173570011.1">
    <property type="nucleotide sequence ID" value="NZ_WOSY01000007.1"/>
</dbReference>
<keyword evidence="12" id="KW-1185">Reference proteome</keyword>
<dbReference type="Proteomes" id="UP000631653">
    <property type="component" value="Unassembled WGS sequence"/>
</dbReference>
<dbReference type="PANTHER" id="PTHR42961:SF2">
    <property type="entry name" value="IRON-SULFUR PROTEIN NUBPL"/>
    <property type="match status" value="1"/>
</dbReference>
<dbReference type="InterPro" id="IPR027417">
    <property type="entry name" value="P-loop_NTPase"/>
</dbReference>
<evidence type="ECO:0000256" key="4">
    <source>
        <dbReference type="ARBA" id="ARBA00022741"/>
    </source>
</evidence>
<proteinExistence type="inferred from homology"/>
<keyword evidence="5 8" id="KW-0067">ATP-binding</keyword>
<evidence type="ECO:0000256" key="1">
    <source>
        <dbReference type="ARBA" id="ARBA00007352"/>
    </source>
</evidence>
<comment type="similarity">
    <text evidence="8">Belongs to the Mrp/NBP35 ATP-binding proteins family.</text>
</comment>
<dbReference type="InterPro" id="IPR019591">
    <property type="entry name" value="Mrp/NBP35_ATP-bd"/>
</dbReference>
<dbReference type="InterPro" id="IPR002744">
    <property type="entry name" value="MIP18-like"/>
</dbReference>
<dbReference type="Gene3D" id="3.40.50.300">
    <property type="entry name" value="P-loop containing nucleotide triphosphate hydrolases"/>
    <property type="match status" value="1"/>
</dbReference>
<dbReference type="CDD" id="cd02037">
    <property type="entry name" value="Mrp_NBP35"/>
    <property type="match status" value="1"/>
</dbReference>
<keyword evidence="6 8" id="KW-0408">Iron</keyword>
<dbReference type="HAMAP" id="MF_02040">
    <property type="entry name" value="Mrp_NBP35"/>
    <property type="match status" value="1"/>
</dbReference>
<accession>A0ABX0K382</accession>
<dbReference type="InterPro" id="IPR033756">
    <property type="entry name" value="YlxH/NBP35"/>
</dbReference>
<dbReference type="PANTHER" id="PTHR42961">
    <property type="entry name" value="IRON-SULFUR PROTEIN NUBPL"/>
    <property type="match status" value="1"/>
</dbReference>
<protein>
    <recommendedName>
        <fullName evidence="8">Iron-sulfur cluster carrier protein</fullName>
    </recommendedName>
</protein>
<evidence type="ECO:0000313" key="12">
    <source>
        <dbReference type="Proteomes" id="UP000631653"/>
    </source>
</evidence>
<gene>
    <name evidence="11" type="ORF">GOB81_08585</name>
</gene>
<evidence type="ECO:0000259" key="10">
    <source>
        <dbReference type="Pfam" id="PF01883"/>
    </source>
</evidence>
<feature type="binding site" evidence="8">
    <location>
        <begin position="128"/>
        <end position="135"/>
    </location>
    <ligand>
        <name>ATP</name>
        <dbReference type="ChEBI" id="CHEBI:30616"/>
    </ligand>
</feature>
<keyword evidence="8" id="KW-0378">Hydrolase</keyword>
<feature type="domain" description="MIP18 family-like" evidence="10">
    <location>
        <begin position="9"/>
        <end position="74"/>
    </location>
</feature>
<evidence type="ECO:0000256" key="6">
    <source>
        <dbReference type="ARBA" id="ARBA00023004"/>
    </source>
</evidence>
<organism evidence="11 12">
    <name type="scientific">Acetobacter conturbans</name>
    <dbReference type="NCBI Taxonomy" id="1737472"/>
    <lineage>
        <taxon>Bacteria</taxon>
        <taxon>Pseudomonadati</taxon>
        <taxon>Pseudomonadota</taxon>
        <taxon>Alphaproteobacteria</taxon>
        <taxon>Acetobacterales</taxon>
        <taxon>Acetobacteraceae</taxon>
        <taxon>Acetobacter</taxon>
    </lineage>
</organism>
<comment type="caution">
    <text evidence="11">The sequence shown here is derived from an EMBL/GenBank/DDBJ whole genome shotgun (WGS) entry which is preliminary data.</text>
</comment>
<evidence type="ECO:0000256" key="7">
    <source>
        <dbReference type="ARBA" id="ARBA00023014"/>
    </source>
</evidence>
<dbReference type="InterPro" id="IPR044304">
    <property type="entry name" value="NUBPL-like"/>
</dbReference>
<keyword evidence="3 8" id="KW-0479">Metal-binding</keyword>
<comment type="function">
    <text evidence="8">Binds and transfers iron-sulfur (Fe-S) clusters to target apoproteins. Can hydrolyze ATP.</text>
</comment>
<evidence type="ECO:0000256" key="8">
    <source>
        <dbReference type="HAMAP-Rule" id="MF_02040"/>
    </source>
</evidence>
<keyword evidence="7 8" id="KW-0411">Iron-sulfur</keyword>
<evidence type="ECO:0000256" key="2">
    <source>
        <dbReference type="ARBA" id="ARBA00008205"/>
    </source>
</evidence>
<name>A0ABX0K382_9PROT</name>
<comment type="similarity">
    <text evidence="2">In the C-terminal section; belongs to the Mrp/NBP35 ATP-binding proteins family.</text>
</comment>
<dbReference type="SUPFAM" id="SSF117916">
    <property type="entry name" value="Fe-S cluster assembly (FSCA) domain-like"/>
    <property type="match status" value="1"/>
</dbReference>
<evidence type="ECO:0000313" key="11">
    <source>
        <dbReference type="EMBL" id="NHN88685.1"/>
    </source>
</evidence>
<dbReference type="Pfam" id="PF10609">
    <property type="entry name" value="ParA"/>
    <property type="match status" value="1"/>
</dbReference>
<dbReference type="PROSITE" id="PS01215">
    <property type="entry name" value="MRP"/>
    <property type="match status" value="1"/>
</dbReference>
<feature type="compositionally biased region" description="Gly residues" evidence="9">
    <location>
        <begin position="95"/>
        <end position="107"/>
    </location>
</feature>
<feature type="region of interest" description="Disordered" evidence="9">
    <location>
        <begin position="89"/>
        <end position="110"/>
    </location>
</feature>
<comment type="similarity">
    <text evidence="1">In the N-terminal section; belongs to the MIP18 family.</text>
</comment>
<dbReference type="EMBL" id="WOSY01000007">
    <property type="protein sequence ID" value="NHN88685.1"/>
    <property type="molecule type" value="Genomic_DNA"/>
</dbReference>
<evidence type="ECO:0000256" key="9">
    <source>
        <dbReference type="SAM" id="MobiDB-lite"/>
    </source>
</evidence>
<keyword evidence="4 8" id="KW-0547">Nucleotide-binding</keyword>
<dbReference type="InterPro" id="IPR034904">
    <property type="entry name" value="FSCA_dom_sf"/>
</dbReference>
<evidence type="ECO:0000256" key="3">
    <source>
        <dbReference type="ARBA" id="ARBA00022723"/>
    </source>
</evidence>
<dbReference type="SUPFAM" id="SSF52540">
    <property type="entry name" value="P-loop containing nucleoside triphosphate hydrolases"/>
    <property type="match status" value="1"/>
</dbReference>